<dbReference type="Proteomes" id="UP000297972">
    <property type="component" value="Unassembled WGS sequence"/>
</dbReference>
<dbReference type="OrthoDB" id="9816309at2"/>
<comment type="caution">
    <text evidence="2">The sequence shown here is derived from an EMBL/GenBank/DDBJ whole genome shotgun (WGS) entry which is preliminary data.</text>
</comment>
<dbReference type="PANTHER" id="PTHR43102:SF2">
    <property type="entry name" value="GAF DOMAIN-CONTAINING PROTEIN"/>
    <property type="match status" value="1"/>
</dbReference>
<evidence type="ECO:0000313" key="2">
    <source>
        <dbReference type="EMBL" id="TGN68768.1"/>
    </source>
</evidence>
<evidence type="ECO:0000313" key="3">
    <source>
        <dbReference type="Proteomes" id="UP000297972"/>
    </source>
</evidence>
<organism evidence="2 3">
    <name type="scientific">Paracoccus liaowanqingii</name>
    <dbReference type="NCBI Taxonomy" id="2560053"/>
    <lineage>
        <taxon>Bacteria</taxon>
        <taxon>Pseudomonadati</taxon>
        <taxon>Pseudomonadota</taxon>
        <taxon>Alphaproteobacteria</taxon>
        <taxon>Rhodobacterales</taxon>
        <taxon>Paracoccaceae</taxon>
        <taxon>Paracoccus</taxon>
    </lineage>
</organism>
<sequence length="316" mass="34483">MLPGQGRANRGVIIMPINKLESVGLFSLDRTPVFDHVVEMARNLLDCKVSLISLIDDPNDRQFFKAEAGLPLPWSERRQTPLSHSLCKTVVAYGAPLIIADARHDERFKNNGAVGDLGVVAYLGVPLKDETGTAFGALCVIDTESRVWVPEDVDLLLALSEGVTAQIRQMLASPQSDFAAPKYDNGNFSLLAAVDNQGDAVLSYTQGSDGREKIDLVSGGCEKIWEFDCEGFKDRFSNLFAMCVSEDIINARVSLGISAACLSHWHHEWHIVTPSGVVRQLLGDGDPTVLQGGGIMWSVIVRDVTNNRPPYMPYAA</sequence>
<protein>
    <submittedName>
        <fullName evidence="2">GAF domain-containing protein</fullName>
    </submittedName>
</protein>
<dbReference type="SMART" id="SM00065">
    <property type="entry name" value="GAF"/>
    <property type="match status" value="1"/>
</dbReference>
<dbReference type="InterPro" id="IPR029016">
    <property type="entry name" value="GAF-like_dom_sf"/>
</dbReference>
<dbReference type="AlphaFoldDB" id="A0A4Z1CTA5"/>
<evidence type="ECO:0000259" key="1">
    <source>
        <dbReference type="SMART" id="SM00065"/>
    </source>
</evidence>
<dbReference type="PANTHER" id="PTHR43102">
    <property type="entry name" value="SLR1143 PROTEIN"/>
    <property type="match status" value="1"/>
</dbReference>
<name>A0A4Z1CTA5_9RHOB</name>
<proteinExistence type="predicted"/>
<dbReference type="EMBL" id="SRPG01000001">
    <property type="protein sequence ID" value="TGN68768.1"/>
    <property type="molecule type" value="Genomic_DNA"/>
</dbReference>
<dbReference type="SUPFAM" id="SSF55781">
    <property type="entry name" value="GAF domain-like"/>
    <property type="match status" value="1"/>
</dbReference>
<dbReference type="Gene3D" id="3.30.450.40">
    <property type="match status" value="1"/>
</dbReference>
<keyword evidence="3" id="KW-1185">Reference proteome</keyword>
<dbReference type="InterPro" id="IPR003018">
    <property type="entry name" value="GAF"/>
</dbReference>
<reference evidence="2 3" key="1">
    <citation type="submission" date="2019-03" db="EMBL/GenBank/DDBJ databases">
        <authorList>
            <person name="Li J."/>
        </authorList>
    </citation>
    <scope>NUCLEOTIDE SEQUENCE [LARGE SCALE GENOMIC DNA]</scope>
    <source>
        <strain evidence="2 3">3058</strain>
    </source>
</reference>
<gene>
    <name evidence="2" type="ORF">E4L95_00300</name>
</gene>
<accession>A0A4Z1CTA5</accession>
<dbReference type="Pfam" id="PF01590">
    <property type="entry name" value="GAF"/>
    <property type="match status" value="1"/>
</dbReference>
<feature type="domain" description="GAF" evidence="1">
    <location>
        <begin position="29"/>
        <end position="177"/>
    </location>
</feature>